<sequence length="267" mass="31635">MRAFTLEIGIYHHQGIDVSNIAKRSYRIFSVVIITALVTPLAMKGFYHTSMWMQKPVYGTFTHNLKVLDETLKPNQANKDSFVIRPTGYSRKQMGWDIDAMKLRRLTGTSYSFRELLLKRIKSSEVALKNFRDFQYMARNTPKSNVWLRDPVTQRVSAKQFYKIYQQLPYAAPIAVELGTNSIDANIAYLKHRPFRGIDVSEYFNGYDYDTLGGKEKMAVLKYYDVFDEYWIDYIYNKDEQDHDYYLRNWNSMFKYLEPWFIANRAK</sequence>
<protein>
    <submittedName>
        <fullName evidence="2">Uncharacterized protein</fullName>
    </submittedName>
</protein>
<keyword evidence="1" id="KW-1133">Transmembrane helix</keyword>
<dbReference type="EMBL" id="CAKLDM010000001">
    <property type="protein sequence ID" value="CAH0537301.1"/>
    <property type="molecule type" value="Genomic_DNA"/>
</dbReference>
<gene>
    <name evidence="2" type="ORF">VMF7928_01041</name>
</gene>
<keyword evidence="1" id="KW-0472">Membrane</keyword>
<keyword evidence="1" id="KW-0812">Transmembrane</keyword>
<dbReference type="Proteomes" id="UP000838748">
    <property type="component" value="Unassembled WGS sequence"/>
</dbReference>
<evidence type="ECO:0000313" key="2">
    <source>
        <dbReference type="EMBL" id="CAH0537301.1"/>
    </source>
</evidence>
<proteinExistence type="predicted"/>
<name>A0ABM9A167_9VIBR</name>
<comment type="caution">
    <text evidence="2">The sequence shown here is derived from an EMBL/GenBank/DDBJ whole genome shotgun (WGS) entry which is preliminary data.</text>
</comment>
<feature type="transmembrane region" description="Helical" evidence="1">
    <location>
        <begin position="28"/>
        <end position="47"/>
    </location>
</feature>
<accession>A0ABM9A167</accession>
<reference evidence="2" key="1">
    <citation type="submission" date="2021-11" db="EMBL/GenBank/DDBJ databases">
        <authorList>
            <person name="Rodrigo-Torres L."/>
            <person name="Arahal R. D."/>
            <person name="Lucena T."/>
        </authorList>
    </citation>
    <scope>NUCLEOTIDE SEQUENCE</scope>
    <source>
        <strain evidence="2">CECT 7928</strain>
    </source>
</reference>
<evidence type="ECO:0000313" key="3">
    <source>
        <dbReference type="Proteomes" id="UP000838748"/>
    </source>
</evidence>
<keyword evidence="3" id="KW-1185">Reference proteome</keyword>
<organism evidence="2 3">
    <name type="scientific">Vibrio marisflavi CECT 7928</name>
    <dbReference type="NCBI Taxonomy" id="634439"/>
    <lineage>
        <taxon>Bacteria</taxon>
        <taxon>Pseudomonadati</taxon>
        <taxon>Pseudomonadota</taxon>
        <taxon>Gammaproteobacteria</taxon>
        <taxon>Vibrionales</taxon>
        <taxon>Vibrionaceae</taxon>
        <taxon>Vibrio</taxon>
    </lineage>
</organism>
<evidence type="ECO:0000256" key="1">
    <source>
        <dbReference type="SAM" id="Phobius"/>
    </source>
</evidence>